<evidence type="ECO:0000259" key="6">
    <source>
        <dbReference type="PROSITE" id="PS50853"/>
    </source>
</evidence>
<evidence type="ECO:0000256" key="3">
    <source>
        <dbReference type="SAM" id="Phobius"/>
    </source>
</evidence>
<dbReference type="PATRIC" id="fig|626937.4.peg.530"/>
<keyword evidence="3" id="KW-0812">Transmembrane</keyword>
<dbReference type="Pfam" id="PF09479">
    <property type="entry name" value="Flg_new"/>
    <property type="match status" value="5"/>
</dbReference>
<feature type="compositionally biased region" description="Low complexity" evidence="2">
    <location>
        <begin position="1315"/>
        <end position="1342"/>
    </location>
</feature>
<feature type="region of interest" description="Disordered" evidence="2">
    <location>
        <begin position="34"/>
        <end position="56"/>
    </location>
</feature>
<evidence type="ECO:0000313" key="7">
    <source>
        <dbReference type="EMBL" id="KXK66496.1"/>
    </source>
</evidence>
<reference evidence="7 8" key="1">
    <citation type="submission" date="2016-02" db="EMBL/GenBank/DDBJ databases">
        <authorList>
            <person name="Wen L."/>
            <person name="He K."/>
            <person name="Yang H."/>
        </authorList>
    </citation>
    <scope>NUCLEOTIDE SEQUENCE [LARGE SCALE GENOMIC DNA]</scope>
    <source>
        <strain evidence="7 8">DSM 22607</strain>
    </source>
</reference>
<name>A0A136Q7E9_9FIRM</name>
<feature type="transmembrane region" description="Helical" evidence="3">
    <location>
        <begin position="2066"/>
        <end position="2088"/>
    </location>
</feature>
<feature type="compositionally biased region" description="Low complexity" evidence="2">
    <location>
        <begin position="1359"/>
        <end position="1401"/>
    </location>
</feature>
<feature type="region of interest" description="Disordered" evidence="2">
    <location>
        <begin position="1292"/>
        <end position="1342"/>
    </location>
</feature>
<evidence type="ECO:0000256" key="4">
    <source>
        <dbReference type="SAM" id="SignalP"/>
    </source>
</evidence>
<evidence type="ECO:0000313" key="8">
    <source>
        <dbReference type="Proteomes" id="UP000070366"/>
    </source>
</evidence>
<sequence length="2091" mass="222508">MKTRFGKRIVALAGVIAVTLSLLPAMAKSGEQKLEPQAVGAPQVTQGGTAQPENALSDDAYRDFGFQSLPDQDAFTSNENPLNGFEGTAMSQLYVGYMNKNKSQQGSYAVYGAMPRRSAQGAAISGNGSSGYLDANPVSRPMDYQSLSGGPVEDGEYRTLNSVSLDMGTNSDGSGGKREVICESILLTGKERNVQNAKTASWLCVRTLVNTGNGYVPVKTDYIKLKENDKSIGSIDVRAAQGLTAAAAGDYDGDGADELAVYVPDFYEPYIRLYDVGEDGGLTPGAKIELNELAAPNDPFQYRFGFKNGNLPIVNLTTAGLSRGVTGKDSLVISACLPRTEDKTYKAHSQLPAFAVYENDGNGMKQVFLDHLAYGDYYLRFPAAVEADVNGSGTSEIVVAGYADTWRDTRNETSKDHPFGKYCVNMLTYDEEAKTYRMAYTKPLEFTPARDVKKVMAADSGYAMSEPVALTAAALSEAANHDYLFLEGAVLSFNEGANVKKDDSEQMRLAGGTLTSHMEMNMTPSAVTVSHAVSGRFAADRPESEQIALVWNDNYSQSNAVADASITWIWMENNAPRQYDANCQYLKGRDADGSGTFLSLAKVNDTASRVSYKYKSKSYGWSAPGALAALPAVPYWEELPYENGVGGVTFSVGNEREGSPGADMGVSLGATGSITAMAGAGALGNKALGGLTVDLDASVESAAHMQDALSVDNTQTFRAPGDKNHVLVYATPMVTYQYEVWLPAFTVTEETAQKYKELTGSDTLKNEDGTVYGVGDTVPAGWYSYNLHVPYSPAFSLIPMDQYNEAYTKHALGTGEIDMSAYDFTVGDPTTYKTEFSAIPHYDSRLSMRSREKYVMVSGTNNQIDFTGSGGLSGGLTANLAFDSEVKGKIEEEVQLGGSEKIEYESGGTQGLEENVAFHAGFNVNLGTGASTGLLPTGYGQYTFTTTMGVWPCVGSGALLTTGFIVKEKPEIPPTPPESPYVYETGVQEDGKAFMTLAWEMPKGTEYRLAQAYEVFYKNAGADAHDYRSFGTVEALKQNFMRVTGLTPDTTYDFAFKPLLPGGKDGGLSRPLTATTAKVGTLTLTATKPEDTDVDAGGTAAFAVEAIDSEAGTAISYQWQRYEADGGYLGAWQDIPGANNASYDVNNAAQAMDGDKYRCVVTSEQGGSPHSTAVQTVMSRTATLHIGSDPRFSVSLTAQAADGGALPRENGGAYFLSAGGKVALKTEVTKTGVPSISDGTVSLYCRMDGGAETKIADNLVPVNGEVSHEWTPAQTGKYDLIAVYTAPTTRGAAINNGTNAEQDAAPTGEPPATPTPAETSSPTPEPTIAPTEQPEATAAPTAAADTLAAAAEMQALSATDGAPEPTAAATGEPSAIPTETPTAAPTEQPTAVPTEQPTETPKAAPGENNVLGSSAGSASNIAVSDSLSVHVGKIGDEVYVVQYKLDGGENSTVNPHAIGRNAMPHELAAPSRVGAAFAGWFEDAGLTTEVTALDPAHIASALGGENKPYVLYAKWTPIEYDITYDLDGGTGHANNPAKYTVLDGVTLREPEKDGYRFTGWYFDSSVPAADADKTKPVYSLPLMDKKGGWVAADVTLCAKWEAIEYPIIYYTPLAAGKGANPDTYTVKDTVTLSPADYSGRPLTPGGWYTDRTFTTAVTQIGPHATGPVSVYAKPGFDDAYVFFDALGGEYDGDNPHLTINPGTVTLGGANRQGFDFYRWSEAVTVVNGERVADVSDPDKIHASGDEYKTGEANVRLFSTLYAAWTPAAGQVEIHWLDPADGEEIHLNHGVKGDKIADPGLAPGHYGYAFDGKWYKDKALTQPWNFKGDTVPTNLTGALTLYAGLREVYYTVSFEPNGGPSVPAQQVREGAAAAKPADPVIQSQIFLGWYEDEAGLTPYDFASEVQSDITLYAKWRTRRSVRPAPGDDKILGVEDGKEYLHGSRIDFTAEGAGLDNTFPMENDERHVPKGWSVNPSGTWSEPPYAASFETKDMALGAHTLTVTFAVERYENGAWKDTGDTAEAQVSFMLSEKAPEPSPTPGGEPTANPTDGVSSGGGVKTGDESLPIWIWLVIAVAAAVCLVCLGRKLLKRQ</sequence>
<comment type="subcellular location">
    <subcellularLocation>
        <location evidence="1">Cell envelope</location>
    </subcellularLocation>
</comment>
<evidence type="ECO:0000259" key="5">
    <source>
        <dbReference type="PROSITE" id="PS50835"/>
    </source>
</evidence>
<feature type="domain" description="Ig-like" evidence="5">
    <location>
        <begin position="1071"/>
        <end position="1175"/>
    </location>
</feature>
<protein>
    <submittedName>
        <fullName evidence="7">Repeat protein</fullName>
    </submittedName>
</protein>
<dbReference type="InterPro" id="IPR013783">
    <property type="entry name" value="Ig-like_fold"/>
</dbReference>
<dbReference type="PROSITE" id="PS50853">
    <property type="entry name" value="FN3"/>
    <property type="match status" value="1"/>
</dbReference>
<dbReference type="InterPro" id="IPR042229">
    <property type="entry name" value="Listeria/Bacterioides_rpt_sf"/>
</dbReference>
<dbReference type="InterPro" id="IPR013378">
    <property type="entry name" value="InlB-like_B-rpt"/>
</dbReference>
<feature type="domain" description="Fibronectin type-III" evidence="6">
    <location>
        <begin position="976"/>
        <end position="1079"/>
    </location>
</feature>
<dbReference type="CDD" id="cd00063">
    <property type="entry name" value="FN3"/>
    <property type="match status" value="1"/>
</dbReference>
<proteinExistence type="predicted"/>
<dbReference type="InterPro" id="IPR003961">
    <property type="entry name" value="FN3_dom"/>
</dbReference>
<accession>A0A136Q7E9</accession>
<dbReference type="Proteomes" id="UP000070366">
    <property type="component" value="Unassembled WGS sequence"/>
</dbReference>
<dbReference type="Gene3D" id="2.60.40.10">
    <property type="entry name" value="Immunoglobulins"/>
    <property type="match status" value="2"/>
</dbReference>
<dbReference type="KEGG" id="cmiu:B1H56_09760"/>
<feature type="compositionally biased region" description="Polar residues" evidence="2">
    <location>
        <begin position="43"/>
        <end position="54"/>
    </location>
</feature>
<dbReference type="InterPro" id="IPR007110">
    <property type="entry name" value="Ig-like_dom"/>
</dbReference>
<keyword evidence="8" id="KW-1185">Reference proteome</keyword>
<organism evidence="7 8">
    <name type="scientific">Christensenella minuta</name>
    <dbReference type="NCBI Taxonomy" id="626937"/>
    <lineage>
        <taxon>Bacteria</taxon>
        <taxon>Bacillati</taxon>
        <taxon>Bacillota</taxon>
        <taxon>Clostridia</taxon>
        <taxon>Christensenellales</taxon>
        <taxon>Christensenellaceae</taxon>
        <taxon>Christensenella</taxon>
    </lineage>
</organism>
<dbReference type="InterPro" id="IPR036116">
    <property type="entry name" value="FN3_sf"/>
</dbReference>
<dbReference type="OrthoDB" id="1969921at2"/>
<feature type="chain" id="PRO_5007478666" evidence="4">
    <location>
        <begin position="28"/>
        <end position="2091"/>
    </location>
</feature>
<feature type="signal peptide" evidence="4">
    <location>
        <begin position="1"/>
        <end position="27"/>
    </location>
</feature>
<dbReference type="STRING" id="626937.HMPREF3293_00539"/>
<comment type="caution">
    <text evidence="7">The sequence shown here is derived from an EMBL/GenBank/DDBJ whole genome shotgun (WGS) entry which is preliminary data.</text>
</comment>
<dbReference type="RefSeq" id="WP_066522587.1">
    <property type="nucleotide sequence ID" value="NZ_CABMOF010000009.1"/>
</dbReference>
<keyword evidence="3" id="KW-1133">Transmembrane helix</keyword>
<keyword evidence="4" id="KW-0732">Signal</keyword>
<feature type="region of interest" description="Disordered" evidence="2">
    <location>
        <begin position="2029"/>
        <end position="2057"/>
    </location>
</feature>
<gene>
    <name evidence="7" type="ORF">HMPREF3293_00539</name>
</gene>
<dbReference type="SUPFAM" id="SSF49265">
    <property type="entry name" value="Fibronectin type III"/>
    <property type="match status" value="1"/>
</dbReference>
<feature type="region of interest" description="Disordered" evidence="2">
    <location>
        <begin position="1359"/>
        <end position="1413"/>
    </location>
</feature>
<dbReference type="InterPro" id="IPR028994">
    <property type="entry name" value="Integrin_alpha_N"/>
</dbReference>
<evidence type="ECO:0000256" key="2">
    <source>
        <dbReference type="SAM" id="MobiDB-lite"/>
    </source>
</evidence>
<dbReference type="PROSITE" id="PS50835">
    <property type="entry name" value="IG_LIKE"/>
    <property type="match status" value="1"/>
</dbReference>
<dbReference type="GO" id="GO:0030313">
    <property type="term" value="C:cell envelope"/>
    <property type="evidence" value="ECO:0007669"/>
    <property type="project" value="UniProtKB-SubCell"/>
</dbReference>
<dbReference type="Gene3D" id="2.60.40.4270">
    <property type="entry name" value="Listeria-Bacteroides repeat domain"/>
    <property type="match status" value="4"/>
</dbReference>
<evidence type="ECO:0000256" key="1">
    <source>
        <dbReference type="ARBA" id="ARBA00004196"/>
    </source>
</evidence>
<keyword evidence="3" id="KW-0472">Membrane</keyword>
<dbReference type="SUPFAM" id="SSF69318">
    <property type="entry name" value="Integrin alpha N-terminal domain"/>
    <property type="match status" value="1"/>
</dbReference>
<dbReference type="EMBL" id="LSZW01000040">
    <property type="protein sequence ID" value="KXK66496.1"/>
    <property type="molecule type" value="Genomic_DNA"/>
</dbReference>